<dbReference type="InterPro" id="IPR000212">
    <property type="entry name" value="DNA_helicase_UvrD/REP"/>
</dbReference>
<dbReference type="PROSITE" id="PS51198">
    <property type="entry name" value="UVRD_HELICASE_ATP_BIND"/>
    <property type="match status" value="1"/>
</dbReference>
<reference evidence="11 12" key="1">
    <citation type="submission" date="2015-09" db="EMBL/GenBank/DDBJ databases">
        <title>Genome announcement of multiple Pseudomonas syringae strains.</title>
        <authorList>
            <person name="Thakur S."/>
            <person name="Wang P.W."/>
            <person name="Gong Y."/>
            <person name="Weir B.S."/>
            <person name="Guttman D.S."/>
        </authorList>
    </citation>
    <scope>NUCLEOTIDE SEQUENCE [LARGE SCALE GENOMIC DNA]</scope>
    <source>
        <strain evidence="11 12">ICMP7840</strain>
    </source>
</reference>
<comment type="catalytic activity">
    <reaction evidence="8">
        <text>ATP + H2O = ADP + phosphate + H(+)</text>
        <dbReference type="Rhea" id="RHEA:13065"/>
        <dbReference type="ChEBI" id="CHEBI:15377"/>
        <dbReference type="ChEBI" id="CHEBI:15378"/>
        <dbReference type="ChEBI" id="CHEBI:30616"/>
        <dbReference type="ChEBI" id="CHEBI:43474"/>
        <dbReference type="ChEBI" id="CHEBI:456216"/>
        <dbReference type="EC" id="5.6.2.4"/>
    </reaction>
</comment>
<dbReference type="EC" id="5.6.2.4" evidence="7"/>
<name>A0A0P9XV56_PSEA0</name>
<keyword evidence="4 9" id="KW-0067">ATP-binding</keyword>
<evidence type="ECO:0000313" key="11">
    <source>
        <dbReference type="EMBL" id="KPX68449.1"/>
    </source>
</evidence>
<evidence type="ECO:0000256" key="8">
    <source>
        <dbReference type="ARBA" id="ARBA00048988"/>
    </source>
</evidence>
<evidence type="ECO:0000256" key="5">
    <source>
        <dbReference type="ARBA" id="ARBA00023235"/>
    </source>
</evidence>
<dbReference type="Pfam" id="PF13361">
    <property type="entry name" value="UvrD_C"/>
    <property type="match status" value="1"/>
</dbReference>
<dbReference type="GO" id="GO:0006265">
    <property type="term" value="P:DNA topological change"/>
    <property type="evidence" value="ECO:0007669"/>
    <property type="project" value="InterPro"/>
</dbReference>
<evidence type="ECO:0000256" key="6">
    <source>
        <dbReference type="ARBA" id="ARBA00034617"/>
    </source>
</evidence>
<dbReference type="InterPro" id="IPR027417">
    <property type="entry name" value="P-loop_NTPase"/>
</dbReference>
<dbReference type="GO" id="GO:0005524">
    <property type="term" value="F:ATP binding"/>
    <property type="evidence" value="ECO:0007669"/>
    <property type="project" value="UniProtKB-UniRule"/>
</dbReference>
<evidence type="ECO:0000256" key="2">
    <source>
        <dbReference type="ARBA" id="ARBA00022801"/>
    </source>
</evidence>
<dbReference type="GO" id="GO:0003916">
    <property type="term" value="F:DNA topoisomerase activity"/>
    <property type="evidence" value="ECO:0007669"/>
    <property type="project" value="InterPro"/>
</dbReference>
<dbReference type="Gene3D" id="3.40.50.300">
    <property type="entry name" value="P-loop containing nucleotide triphosphate hydrolases"/>
    <property type="match status" value="3"/>
</dbReference>
<dbReference type="GO" id="GO:0000725">
    <property type="term" value="P:recombinational repair"/>
    <property type="evidence" value="ECO:0007669"/>
    <property type="project" value="TreeGrafter"/>
</dbReference>
<keyword evidence="5" id="KW-0413">Isomerase</keyword>
<dbReference type="RefSeq" id="WP_238451060.1">
    <property type="nucleotide sequence ID" value="NZ_LJQO01000340.1"/>
</dbReference>
<keyword evidence="1 9" id="KW-0547">Nucleotide-binding</keyword>
<dbReference type="PATRIC" id="fig|251724.3.peg.2709"/>
<gene>
    <name evidence="11" type="ORF">ALO53_02015</name>
</gene>
<dbReference type="SUPFAM" id="SSF52540">
    <property type="entry name" value="P-loop containing nucleoside triphosphate hydrolases"/>
    <property type="match status" value="1"/>
</dbReference>
<dbReference type="Pfam" id="PF01396">
    <property type="entry name" value="Zn_ribbon_Top1"/>
    <property type="match status" value="1"/>
</dbReference>
<feature type="domain" description="UvrD-like helicase ATP-binding" evidence="10">
    <location>
        <begin position="109"/>
        <end position="574"/>
    </location>
</feature>
<keyword evidence="2 9" id="KW-0378">Hydrolase</keyword>
<organism evidence="11 12">
    <name type="scientific">Pseudomonas amygdali pv. photiniae</name>
    <dbReference type="NCBI Taxonomy" id="251724"/>
    <lineage>
        <taxon>Bacteria</taxon>
        <taxon>Pseudomonadati</taxon>
        <taxon>Pseudomonadota</taxon>
        <taxon>Gammaproteobacteria</taxon>
        <taxon>Pseudomonadales</taxon>
        <taxon>Pseudomonadaceae</taxon>
        <taxon>Pseudomonas</taxon>
        <taxon>Pseudomonas amygdali</taxon>
    </lineage>
</organism>
<evidence type="ECO:0000259" key="10">
    <source>
        <dbReference type="PROSITE" id="PS51198"/>
    </source>
</evidence>
<dbReference type="Gene3D" id="3.40.91.30">
    <property type="match status" value="1"/>
</dbReference>
<evidence type="ECO:0000256" key="9">
    <source>
        <dbReference type="PROSITE-ProRule" id="PRU00560"/>
    </source>
</evidence>
<dbReference type="AlphaFoldDB" id="A0A0P9XV56"/>
<dbReference type="GO" id="GO:0043138">
    <property type="term" value="F:3'-5' DNA helicase activity"/>
    <property type="evidence" value="ECO:0007669"/>
    <property type="project" value="UniProtKB-EC"/>
</dbReference>
<dbReference type="PANTHER" id="PTHR11070">
    <property type="entry name" value="UVRD / RECB / PCRA DNA HELICASE FAMILY MEMBER"/>
    <property type="match status" value="1"/>
</dbReference>
<dbReference type="GO" id="GO:0005829">
    <property type="term" value="C:cytosol"/>
    <property type="evidence" value="ECO:0007669"/>
    <property type="project" value="TreeGrafter"/>
</dbReference>
<protein>
    <recommendedName>
        <fullName evidence="7">DNA 3'-5' helicase</fullName>
        <ecNumber evidence="7">5.6.2.4</ecNumber>
    </recommendedName>
</protein>
<dbReference type="EMBL" id="LJQO01000340">
    <property type="protein sequence ID" value="KPX68449.1"/>
    <property type="molecule type" value="Genomic_DNA"/>
</dbReference>
<dbReference type="PANTHER" id="PTHR11070:SF63">
    <property type="entry name" value="DNA HELICASE IV"/>
    <property type="match status" value="1"/>
</dbReference>
<evidence type="ECO:0000256" key="1">
    <source>
        <dbReference type="ARBA" id="ARBA00022741"/>
    </source>
</evidence>
<evidence type="ECO:0000256" key="4">
    <source>
        <dbReference type="ARBA" id="ARBA00022840"/>
    </source>
</evidence>
<dbReference type="InterPro" id="IPR013498">
    <property type="entry name" value="Topo_IA_Znf"/>
</dbReference>
<dbReference type="InterPro" id="IPR014017">
    <property type="entry name" value="DNA_helicase_UvrD-like_C"/>
</dbReference>
<dbReference type="Gene3D" id="3.30.65.10">
    <property type="entry name" value="Bacterial Topoisomerase I, domain 1"/>
    <property type="match status" value="1"/>
</dbReference>
<sequence length="893" mass="99934">MWQQLSQAWYAPRITEVTERLAYFEAFLARSTYIRSSQWAPILSELSAWRATLAPLPSVEALAPANQATLLAAHQLINEAAQRLYQSREAYIADTLAKHETLFDTVESKPLSGQQRRACVIDEDNNLILAGAGTGKTSTVIGRVAFLVRSGQAKPEEILLLAYGSAAAEEMRERLEKRLGVVGVTADTFHALGRRIVERHEGKKSPLSPMATDDELKKKFVDDTFKALQDSDPRYRELLLRYFQHWLHPVRNPFDFKSLGAYYQFLQDNDVRTLKGEAVKGFGECDIANFLFTNGVEYQYEAVYTTPEQASDRGVYQPDFYLPGYGIYIEHFGIDQDGNTAPYIDRAKYKADMEWKRKVHKLGNTKLVETYHYEKQDGQLLEALSLRLTSAGVVLDPLPPESLLETLREFGAVSKFGEVLAQMLSLFKAANPSGPELLGLAENSSSPDQVRAALLLLAPLRDAYETHLASANDGNGEVDFDDMINKAITYVEDAAFRSPWKYIVVDEFQDIAKSRAQLVQALRAKSNDTSLFCVGDDWQSIYRFAGSDIRYTSDFQARFGATAISELDKTYRFNNQIGDVASRFVMRNPQQLEKRITSHAEVPQPTVSLLRSSDAAEGVIDQIAERLSNIAKPGSSVYFLARFGFDLPKKDALSSLSRRFPQLTFKTDTIHRSKGKEADYVVLLGLKKGQFGLPSEKVTHPLVDALLPKAESHPHAEERRLFYVALTRARHRVYLPVDMRSCSPFVAELMSDGYSLDLDEFKTKAEQQISQEAGCPSCEGGTVVSRTNKSTNARFVGCSNYPRCTYTDKGCPKCSAPMTKSGRFRLCVNDSCQWWIPICPHSGGDMSYKTGFWGCSDYRGNEPGSCRHTEKFIGDPPVTKHTAKPITQASASR</sequence>
<dbReference type="GO" id="GO:0003677">
    <property type="term" value="F:DNA binding"/>
    <property type="evidence" value="ECO:0007669"/>
    <property type="project" value="InterPro"/>
</dbReference>
<accession>A0A0P9XV56</accession>
<dbReference type="GO" id="GO:0016887">
    <property type="term" value="F:ATP hydrolysis activity"/>
    <property type="evidence" value="ECO:0007669"/>
    <property type="project" value="RHEA"/>
</dbReference>
<comment type="catalytic activity">
    <reaction evidence="6">
        <text>Couples ATP hydrolysis with the unwinding of duplex DNA by translocating in the 3'-5' direction.</text>
        <dbReference type="EC" id="5.6.2.4"/>
    </reaction>
</comment>
<comment type="caution">
    <text evidence="11">The sequence shown here is derived from an EMBL/GenBank/DDBJ whole genome shotgun (WGS) entry which is preliminary data.</text>
</comment>
<dbReference type="Pfam" id="PF00580">
    <property type="entry name" value="UvrD-helicase"/>
    <property type="match status" value="2"/>
</dbReference>
<dbReference type="InterPro" id="IPR014016">
    <property type="entry name" value="UvrD-like_ATP-bd"/>
</dbReference>
<dbReference type="Proteomes" id="UP000050469">
    <property type="component" value="Unassembled WGS sequence"/>
</dbReference>
<evidence type="ECO:0000256" key="7">
    <source>
        <dbReference type="ARBA" id="ARBA00034808"/>
    </source>
</evidence>
<evidence type="ECO:0000313" key="12">
    <source>
        <dbReference type="Proteomes" id="UP000050469"/>
    </source>
</evidence>
<evidence type="ECO:0000256" key="3">
    <source>
        <dbReference type="ARBA" id="ARBA00022806"/>
    </source>
</evidence>
<dbReference type="GO" id="GO:0005694">
    <property type="term" value="C:chromosome"/>
    <property type="evidence" value="ECO:0007669"/>
    <property type="project" value="InterPro"/>
</dbReference>
<proteinExistence type="predicted"/>
<feature type="binding site" evidence="9">
    <location>
        <begin position="130"/>
        <end position="137"/>
    </location>
    <ligand>
        <name>ATP</name>
        <dbReference type="ChEBI" id="CHEBI:30616"/>
    </ligand>
</feature>
<dbReference type="FunFam" id="3.40.50.300:FF:000975">
    <property type="entry name" value="DNA helicase"/>
    <property type="match status" value="1"/>
</dbReference>
<keyword evidence="3 9" id="KW-0347">Helicase</keyword>